<gene>
    <name evidence="1" type="ORF">SCLTRI_LOCUS5936</name>
</gene>
<dbReference type="Proteomes" id="UP000624404">
    <property type="component" value="Unassembled WGS sequence"/>
</dbReference>
<keyword evidence="2" id="KW-1185">Reference proteome</keyword>
<sequence>MIVTHPNHHTRPRFGFKGAPSSNISILIDSARPCGELLRSWPLNGFDESTSFLISWSHNNRPRTQDWFVLAKAFAQFTTITGTSAIGINFLSPVTDNRFVNP</sequence>
<reference evidence="1" key="1">
    <citation type="submission" date="2020-10" db="EMBL/GenBank/DDBJ databases">
        <authorList>
            <person name="Kusch S."/>
        </authorList>
    </citation>
    <scope>NUCLEOTIDE SEQUENCE</scope>
    <source>
        <strain evidence="1">SwB9</strain>
    </source>
</reference>
<organism evidence="1 2">
    <name type="scientific">Sclerotinia trifoliorum</name>
    <dbReference type="NCBI Taxonomy" id="28548"/>
    <lineage>
        <taxon>Eukaryota</taxon>
        <taxon>Fungi</taxon>
        <taxon>Dikarya</taxon>
        <taxon>Ascomycota</taxon>
        <taxon>Pezizomycotina</taxon>
        <taxon>Leotiomycetes</taxon>
        <taxon>Helotiales</taxon>
        <taxon>Sclerotiniaceae</taxon>
        <taxon>Sclerotinia</taxon>
    </lineage>
</organism>
<dbReference type="EMBL" id="CAJHIA010000017">
    <property type="protein sequence ID" value="CAD6446228.1"/>
    <property type="molecule type" value="Genomic_DNA"/>
</dbReference>
<comment type="caution">
    <text evidence="1">The sequence shown here is derived from an EMBL/GenBank/DDBJ whole genome shotgun (WGS) entry which is preliminary data.</text>
</comment>
<proteinExistence type="predicted"/>
<protein>
    <submittedName>
        <fullName evidence="1">D4bb1f3c-0fbd-4ef1-9f61-7c98aa910c7e</fullName>
    </submittedName>
</protein>
<evidence type="ECO:0000313" key="2">
    <source>
        <dbReference type="Proteomes" id="UP000624404"/>
    </source>
</evidence>
<evidence type="ECO:0000313" key="1">
    <source>
        <dbReference type="EMBL" id="CAD6446228.1"/>
    </source>
</evidence>
<accession>A0A8H2VYA7</accession>
<dbReference type="AlphaFoldDB" id="A0A8H2VYA7"/>
<name>A0A8H2VYA7_9HELO</name>